<comment type="caution">
    <text evidence="1">The sequence shown here is derived from an EMBL/GenBank/DDBJ whole genome shotgun (WGS) entry which is preliminary data.</text>
</comment>
<gene>
    <name evidence="1" type="ORF">FXN61_08455</name>
</gene>
<evidence type="ECO:0000313" key="2">
    <source>
        <dbReference type="Proteomes" id="UP001515943"/>
    </source>
</evidence>
<proteinExistence type="predicted"/>
<sequence>MRDPGGDLDLERRELALHVEVTGGAGEFPDSGRQCYRPPRLGVNEEELLFHTDRVVVHRRAGTRISY</sequence>
<dbReference type="EMBL" id="VSRL01000021">
    <property type="protein sequence ID" value="NKE56868.1"/>
    <property type="molecule type" value="Genomic_DNA"/>
</dbReference>
<evidence type="ECO:0000313" key="1">
    <source>
        <dbReference type="EMBL" id="NKE56868.1"/>
    </source>
</evidence>
<dbReference type="Proteomes" id="UP001515943">
    <property type="component" value="Unassembled WGS sequence"/>
</dbReference>
<dbReference type="RefSeq" id="WP_167971989.1">
    <property type="nucleotide sequence ID" value="NZ_VSRL01000021.1"/>
</dbReference>
<accession>A0ABX1FD27</accession>
<keyword evidence="2" id="KW-1185">Reference proteome</keyword>
<protein>
    <submittedName>
        <fullName evidence="1">Uncharacterized protein</fullName>
    </submittedName>
</protein>
<name>A0ABX1FD27_9PSEU</name>
<organism evidence="1 2">
    <name type="scientific">Lentzea indica</name>
    <dbReference type="NCBI Taxonomy" id="2604800"/>
    <lineage>
        <taxon>Bacteria</taxon>
        <taxon>Bacillati</taxon>
        <taxon>Actinomycetota</taxon>
        <taxon>Actinomycetes</taxon>
        <taxon>Pseudonocardiales</taxon>
        <taxon>Pseudonocardiaceae</taxon>
        <taxon>Lentzea</taxon>
    </lineage>
</organism>
<reference evidence="1 2" key="1">
    <citation type="submission" date="2019-08" db="EMBL/GenBank/DDBJ databases">
        <title>Lentzea from Indian Himalayas.</title>
        <authorList>
            <person name="Mandal S."/>
            <person name="Mallick Gupta A."/>
            <person name="Maiti P.K."/>
            <person name="Sarkar J."/>
            <person name="Mandal S."/>
        </authorList>
    </citation>
    <scope>NUCLEOTIDE SEQUENCE [LARGE SCALE GENOMIC DNA]</scope>
    <source>
        <strain evidence="1 2">PSKA42</strain>
    </source>
</reference>